<evidence type="ECO:0000256" key="2">
    <source>
        <dbReference type="ARBA" id="ARBA00022750"/>
    </source>
</evidence>
<keyword evidence="3" id="KW-0511">Multifunctional enzyme</keyword>
<dbReference type="OrthoDB" id="5599163at2759"/>
<feature type="domain" description="Integrase catalytic" evidence="6">
    <location>
        <begin position="772"/>
        <end position="929"/>
    </location>
</feature>
<dbReference type="Pfam" id="PF00665">
    <property type="entry name" value="rve"/>
    <property type="match status" value="1"/>
</dbReference>
<organism evidence="7 8">
    <name type="scientific">Mytilus coruscus</name>
    <name type="common">Sea mussel</name>
    <dbReference type="NCBI Taxonomy" id="42192"/>
    <lineage>
        <taxon>Eukaryota</taxon>
        <taxon>Metazoa</taxon>
        <taxon>Spiralia</taxon>
        <taxon>Lophotrochozoa</taxon>
        <taxon>Mollusca</taxon>
        <taxon>Bivalvia</taxon>
        <taxon>Autobranchia</taxon>
        <taxon>Pteriomorphia</taxon>
        <taxon>Mytilida</taxon>
        <taxon>Mytiloidea</taxon>
        <taxon>Mytilidae</taxon>
        <taxon>Mytilinae</taxon>
        <taxon>Mytilus</taxon>
    </lineage>
</organism>
<dbReference type="InterPro" id="IPR050951">
    <property type="entry name" value="Retrovirus_Pol_polyprotein"/>
</dbReference>
<dbReference type="InterPro" id="IPR043502">
    <property type="entry name" value="DNA/RNA_pol_sf"/>
</dbReference>
<dbReference type="InterPro" id="IPR043128">
    <property type="entry name" value="Rev_trsase/Diguanyl_cyclase"/>
</dbReference>
<dbReference type="GO" id="GO:0008270">
    <property type="term" value="F:zinc ion binding"/>
    <property type="evidence" value="ECO:0007669"/>
    <property type="project" value="InterPro"/>
</dbReference>
<gene>
    <name evidence="7" type="ORF">MCOR_48075</name>
</gene>
<evidence type="ECO:0000256" key="1">
    <source>
        <dbReference type="ARBA" id="ARBA00022670"/>
    </source>
</evidence>
<dbReference type="InterPro" id="IPR000477">
    <property type="entry name" value="RT_dom"/>
</dbReference>
<dbReference type="PROSITE" id="PS50994">
    <property type="entry name" value="INTEGRASE"/>
    <property type="match status" value="1"/>
</dbReference>
<proteinExistence type="predicted"/>
<feature type="compositionally biased region" description="Polar residues" evidence="4">
    <location>
        <begin position="549"/>
        <end position="562"/>
    </location>
</feature>
<dbReference type="SUPFAM" id="SSF53098">
    <property type="entry name" value="Ribonuclease H-like"/>
    <property type="match status" value="1"/>
</dbReference>
<dbReference type="Gene3D" id="4.10.60.10">
    <property type="entry name" value="Zinc finger, CCHC-type"/>
    <property type="match status" value="1"/>
</dbReference>
<feature type="compositionally biased region" description="Polar residues" evidence="4">
    <location>
        <begin position="1098"/>
        <end position="1117"/>
    </location>
</feature>
<dbReference type="InterPro" id="IPR001584">
    <property type="entry name" value="Integrase_cat-core"/>
</dbReference>
<dbReference type="AlphaFoldDB" id="A0A6J8E5K9"/>
<dbReference type="CDD" id="cd01647">
    <property type="entry name" value="RT_LTR"/>
    <property type="match status" value="1"/>
</dbReference>
<dbReference type="InterPro" id="IPR041588">
    <property type="entry name" value="Integrase_H2C2"/>
</dbReference>
<evidence type="ECO:0000313" key="7">
    <source>
        <dbReference type="EMBL" id="CAC5415376.1"/>
    </source>
</evidence>
<dbReference type="InterPro" id="IPR041577">
    <property type="entry name" value="RT_RNaseH_2"/>
</dbReference>
<evidence type="ECO:0008006" key="9">
    <source>
        <dbReference type="Google" id="ProtNLM"/>
    </source>
</evidence>
<dbReference type="GO" id="GO:0003676">
    <property type="term" value="F:nucleic acid binding"/>
    <property type="evidence" value="ECO:0007669"/>
    <property type="project" value="InterPro"/>
</dbReference>
<feature type="domain" description="Reverse transcriptase" evidence="5">
    <location>
        <begin position="140"/>
        <end position="350"/>
    </location>
</feature>
<dbReference type="Gene3D" id="1.10.340.70">
    <property type="match status" value="1"/>
</dbReference>
<protein>
    <recommendedName>
        <fullName evidence="9">Integrase catalytic domain-containing protein</fullName>
    </recommendedName>
</protein>
<dbReference type="Pfam" id="PF00078">
    <property type="entry name" value="RVT_1"/>
    <property type="match status" value="1"/>
</dbReference>
<feature type="compositionally biased region" description="Basic and acidic residues" evidence="4">
    <location>
        <begin position="52"/>
        <end position="67"/>
    </location>
</feature>
<dbReference type="GO" id="GO:0004190">
    <property type="term" value="F:aspartic-type endopeptidase activity"/>
    <property type="evidence" value="ECO:0007669"/>
    <property type="project" value="UniProtKB-KW"/>
</dbReference>
<dbReference type="PANTHER" id="PTHR37984:SF5">
    <property type="entry name" value="PROTEIN NYNRIN-LIKE"/>
    <property type="match status" value="1"/>
</dbReference>
<dbReference type="FunFam" id="3.30.70.270:FF:000020">
    <property type="entry name" value="Transposon Tf2-6 polyprotein-like Protein"/>
    <property type="match status" value="1"/>
</dbReference>
<keyword evidence="2" id="KW-0378">Hydrolase</keyword>
<evidence type="ECO:0000256" key="3">
    <source>
        <dbReference type="ARBA" id="ARBA00023268"/>
    </source>
</evidence>
<dbReference type="FunFam" id="1.10.340.70:FF:000001">
    <property type="entry name" value="Retrovirus-related Pol polyprotein from transposon gypsy-like Protein"/>
    <property type="match status" value="1"/>
</dbReference>
<evidence type="ECO:0000256" key="4">
    <source>
        <dbReference type="SAM" id="MobiDB-lite"/>
    </source>
</evidence>
<feature type="compositionally biased region" description="Polar residues" evidence="4">
    <location>
        <begin position="586"/>
        <end position="599"/>
    </location>
</feature>
<evidence type="ECO:0000313" key="8">
    <source>
        <dbReference type="Proteomes" id="UP000507470"/>
    </source>
</evidence>
<keyword evidence="8" id="KW-1185">Reference proteome</keyword>
<dbReference type="Pfam" id="PF17921">
    <property type="entry name" value="Integrase_H2C2"/>
    <property type="match status" value="1"/>
</dbReference>
<evidence type="ECO:0000259" key="6">
    <source>
        <dbReference type="PROSITE" id="PS50994"/>
    </source>
</evidence>
<keyword evidence="1" id="KW-0645">Protease</keyword>
<dbReference type="PROSITE" id="PS50878">
    <property type="entry name" value="RT_POL"/>
    <property type="match status" value="1"/>
</dbReference>
<sequence>MGEAYGYRKAELQVAAASKQAKPSDKRDSEFASLQSQIDTLTKAVQNLTASKTDESTKPNRRTDRFAYSRQQATNSRQQATYLPQATNNLCFNCSSPNHIKRYCNWNGQGVSSSDITCQLCDQNGHSAVNCVLTAKAVVSVNKEKLVPVKLFNSTSEIVDIPRGQIVAKFEILDNDSDLIATCIGNKDNPEVNNVQFSTEKCEDGELISAVFYGLPELQDLTESFSNRTPNFITHIDLSSGFSQMPISPDSQRYTAFNTCYGTYQFLRLPMGLSSSPGSFQLLMDKVLHGLTFNSCLCYLDDVLITSETFEQHLSDLHEVFNRLQAAGLKLGPKKCHFAQKSCLFLGHLISKDGIQPPPDRITAVQEYPSPRPVRELRRALGLLNWFKKFIPNFSAEIEPLTKLLRKNAKFRWTSEQENAFTKLKSLLINSPILAFPNFHTEFYLAVDTSSKGIGYMLYQYQETASDSKAVSVIRFGSKSLSKWQRSYGPTKLELLGMVTAILDCAIRSNNFQIKSQLPDYIKYQQFTDKCDSEDRNITADTGNRDIPETSSQNIDTENQSESVDHKTSAKNQDTEISTEKEDHSNFTTLNTDGDETQTNLSTETATSENNTQVKFTDSIEIFRHGDFSKETFQNCKCGTHTLDLLYHIFEQNKLPSSQKAARKLLLETPNYDMVDGLHFHTRTAKCKRTKLFTSYQLALPEVAIKTVLRLYHDSPLGGHGGIQHTADMLKEHYYFPKLLQSVTDYVRSCHDCKSRKVTQVETKAGIVAFKTPEAPFQVWQMDLYGPVPVSAKGNSYIFTAVDAFTKFLVAEPIPNKDALTVAEVLFKLVSQYGVCDTLISDRGSEATARAIKEVCRLLEINQQYTPSFTHHCLGLCERTHRTFAERMTPYIQQGKHWEDMVPSILFSLNSTANDSVKYSPFEILYGSRPKFPLSGHVRDLNLASIPKDYHDYLKQFSERLAIIRNEVKDHALKSQTAMMERANQKVHNLTLRLGDFVYMSKDPTGPGHKFKFKFAGPYVVENCESPHLYTLKDQTTSKIFPSIHINRLKPAYVRKPNQCNYFMDPVITNVNQFTVEHDLLSDEHSEHSENDSPCNDLVSSENKLSNVPDVSTSENNLPVRRSKRTHRKPMRFRDTNFTTPESSTDSHIKDNVKIKRILACKIVNGTHKYLVHLCGEPAQNARWMDISDLNVKAKEIINKRPPPIIN</sequence>
<dbReference type="Gene3D" id="3.10.10.10">
    <property type="entry name" value="HIV Type 1 Reverse Transcriptase, subunit A, domain 1"/>
    <property type="match status" value="1"/>
</dbReference>
<dbReference type="GO" id="GO:0015074">
    <property type="term" value="P:DNA integration"/>
    <property type="evidence" value="ECO:0007669"/>
    <property type="project" value="InterPro"/>
</dbReference>
<dbReference type="InterPro" id="IPR012337">
    <property type="entry name" value="RNaseH-like_sf"/>
</dbReference>
<keyword evidence="2" id="KW-0064">Aspartyl protease</keyword>
<dbReference type="Proteomes" id="UP000507470">
    <property type="component" value="Unassembled WGS sequence"/>
</dbReference>
<reference evidence="7 8" key="1">
    <citation type="submission" date="2020-06" db="EMBL/GenBank/DDBJ databases">
        <authorList>
            <person name="Li R."/>
            <person name="Bekaert M."/>
        </authorList>
    </citation>
    <scope>NUCLEOTIDE SEQUENCE [LARGE SCALE GENOMIC DNA]</scope>
    <source>
        <strain evidence="8">wild</strain>
    </source>
</reference>
<dbReference type="Gene3D" id="3.30.70.270">
    <property type="match status" value="2"/>
</dbReference>
<dbReference type="PANTHER" id="PTHR37984">
    <property type="entry name" value="PROTEIN CBG26694"/>
    <property type="match status" value="1"/>
</dbReference>
<feature type="region of interest" description="Disordered" evidence="4">
    <location>
        <begin position="534"/>
        <end position="599"/>
    </location>
</feature>
<dbReference type="Pfam" id="PF17919">
    <property type="entry name" value="RT_RNaseH_2"/>
    <property type="match status" value="1"/>
</dbReference>
<dbReference type="EMBL" id="CACVKT020008420">
    <property type="protein sequence ID" value="CAC5415376.1"/>
    <property type="molecule type" value="Genomic_DNA"/>
</dbReference>
<name>A0A6J8E5K9_MYTCO</name>
<dbReference type="InterPro" id="IPR036397">
    <property type="entry name" value="RNaseH_sf"/>
</dbReference>
<dbReference type="InterPro" id="IPR036875">
    <property type="entry name" value="Znf_CCHC_sf"/>
</dbReference>
<dbReference type="GO" id="GO:0006508">
    <property type="term" value="P:proteolysis"/>
    <property type="evidence" value="ECO:0007669"/>
    <property type="project" value="UniProtKB-KW"/>
</dbReference>
<feature type="compositionally biased region" description="Basic and acidic residues" evidence="4">
    <location>
        <begin position="1082"/>
        <end position="1091"/>
    </location>
</feature>
<dbReference type="SUPFAM" id="SSF57756">
    <property type="entry name" value="Retrovirus zinc finger-like domains"/>
    <property type="match status" value="1"/>
</dbReference>
<feature type="region of interest" description="Disordered" evidence="4">
    <location>
        <begin position="1082"/>
        <end position="1124"/>
    </location>
</feature>
<evidence type="ECO:0000259" key="5">
    <source>
        <dbReference type="PROSITE" id="PS50878"/>
    </source>
</evidence>
<accession>A0A6J8E5K9</accession>
<dbReference type="SUPFAM" id="SSF56672">
    <property type="entry name" value="DNA/RNA polymerases"/>
    <property type="match status" value="1"/>
</dbReference>
<dbReference type="Gene3D" id="3.30.420.10">
    <property type="entry name" value="Ribonuclease H-like superfamily/Ribonuclease H"/>
    <property type="match status" value="1"/>
</dbReference>
<feature type="compositionally biased region" description="Basic and acidic residues" evidence="4">
    <location>
        <begin position="534"/>
        <end position="548"/>
    </location>
</feature>
<feature type="region of interest" description="Disordered" evidence="4">
    <location>
        <begin position="49"/>
        <end position="71"/>
    </location>
</feature>